<keyword evidence="3" id="KW-1185">Reference proteome</keyword>
<organism evidence="2 3">
    <name type="scientific">Salinactinospora qingdaonensis</name>
    <dbReference type="NCBI Taxonomy" id="702744"/>
    <lineage>
        <taxon>Bacteria</taxon>
        <taxon>Bacillati</taxon>
        <taxon>Actinomycetota</taxon>
        <taxon>Actinomycetes</taxon>
        <taxon>Streptosporangiales</taxon>
        <taxon>Nocardiopsidaceae</taxon>
        <taxon>Salinactinospora</taxon>
    </lineage>
</organism>
<evidence type="ECO:0000256" key="1">
    <source>
        <dbReference type="SAM" id="MobiDB-lite"/>
    </source>
</evidence>
<reference evidence="3" key="1">
    <citation type="journal article" date="2019" name="Int. J. Syst. Evol. Microbiol.">
        <title>The Global Catalogue of Microorganisms (GCM) 10K type strain sequencing project: providing services to taxonomists for standard genome sequencing and annotation.</title>
        <authorList>
            <consortium name="The Broad Institute Genomics Platform"/>
            <consortium name="The Broad Institute Genome Sequencing Center for Infectious Disease"/>
            <person name="Wu L."/>
            <person name="Ma J."/>
        </authorList>
    </citation>
    <scope>NUCLEOTIDE SEQUENCE [LARGE SCALE GENOMIC DNA]</scope>
    <source>
        <strain evidence="3">JCM 17137</strain>
    </source>
</reference>
<sequence>MLALARGTPPQAWGEDAAGRDLRGEGTPRGTVCARPDLVLYRRAFHYGGRSPENGGRPFFSICRR</sequence>
<feature type="compositionally biased region" description="Basic and acidic residues" evidence="1">
    <location>
        <begin position="17"/>
        <end position="26"/>
    </location>
</feature>
<dbReference type="Proteomes" id="UP001500908">
    <property type="component" value="Unassembled WGS sequence"/>
</dbReference>
<accession>A0ABP7G7K8</accession>
<name>A0ABP7G7K8_9ACTN</name>
<comment type="caution">
    <text evidence="2">The sequence shown here is derived from an EMBL/GenBank/DDBJ whole genome shotgun (WGS) entry which is preliminary data.</text>
</comment>
<proteinExistence type="predicted"/>
<dbReference type="EMBL" id="BAABDD010000026">
    <property type="protein sequence ID" value="GAA3758474.1"/>
    <property type="molecule type" value="Genomic_DNA"/>
</dbReference>
<gene>
    <name evidence="2" type="ORF">GCM10022402_40720</name>
</gene>
<evidence type="ECO:0000313" key="2">
    <source>
        <dbReference type="EMBL" id="GAA3758474.1"/>
    </source>
</evidence>
<protein>
    <submittedName>
        <fullName evidence="2">Uncharacterized protein</fullName>
    </submittedName>
</protein>
<evidence type="ECO:0000313" key="3">
    <source>
        <dbReference type="Proteomes" id="UP001500908"/>
    </source>
</evidence>
<feature type="region of interest" description="Disordered" evidence="1">
    <location>
        <begin position="1"/>
        <end position="30"/>
    </location>
</feature>